<dbReference type="InterPro" id="IPR013216">
    <property type="entry name" value="Methyltransf_11"/>
</dbReference>
<dbReference type="PANTHER" id="PTHR43861">
    <property type="entry name" value="TRANS-ACONITATE 2-METHYLTRANSFERASE-RELATED"/>
    <property type="match status" value="1"/>
</dbReference>
<feature type="domain" description="Methyltransferase type 11" evidence="1">
    <location>
        <begin position="68"/>
        <end position="175"/>
    </location>
</feature>
<dbReference type="Gene3D" id="3.40.50.150">
    <property type="entry name" value="Vaccinia Virus protein VP39"/>
    <property type="match status" value="1"/>
</dbReference>
<dbReference type="InterPro" id="IPR029063">
    <property type="entry name" value="SAM-dependent_MTases_sf"/>
</dbReference>
<dbReference type="CDD" id="cd02440">
    <property type="entry name" value="AdoMet_MTases"/>
    <property type="match status" value="1"/>
</dbReference>
<evidence type="ECO:0000259" key="1">
    <source>
        <dbReference type="Pfam" id="PF08241"/>
    </source>
</evidence>
<dbReference type="EMBL" id="JBEFKJ010000014">
    <property type="protein sequence ID" value="KAL2042507.1"/>
    <property type="molecule type" value="Genomic_DNA"/>
</dbReference>
<reference evidence="2 3" key="1">
    <citation type="submission" date="2024-09" db="EMBL/GenBank/DDBJ databases">
        <title>Rethinking Asexuality: The Enigmatic Case of Functional Sexual Genes in Lepraria (Stereocaulaceae).</title>
        <authorList>
            <person name="Doellman M."/>
            <person name="Sun Y."/>
            <person name="Barcenas-Pena A."/>
            <person name="Lumbsch H.T."/>
            <person name="Grewe F."/>
        </authorList>
    </citation>
    <scope>NUCLEOTIDE SEQUENCE [LARGE SCALE GENOMIC DNA]</scope>
    <source>
        <strain evidence="2 3">Mercado 3170</strain>
    </source>
</reference>
<comment type="caution">
    <text evidence="2">The sequence shown here is derived from an EMBL/GenBank/DDBJ whole genome shotgun (WGS) entry which is preliminary data.</text>
</comment>
<dbReference type="SUPFAM" id="SSF53335">
    <property type="entry name" value="S-adenosyl-L-methionine-dependent methyltransferases"/>
    <property type="match status" value="1"/>
</dbReference>
<accession>A0ABR4A9E2</accession>
<gene>
    <name evidence="2" type="ORF">N7G274_005000</name>
</gene>
<evidence type="ECO:0000313" key="3">
    <source>
        <dbReference type="Proteomes" id="UP001590950"/>
    </source>
</evidence>
<dbReference type="Pfam" id="PF08241">
    <property type="entry name" value="Methyltransf_11"/>
    <property type="match status" value="1"/>
</dbReference>
<proteinExistence type="predicted"/>
<sequence length="262" mass="29323">MATPIPPIEATNTGKLTRYLDTPTAYDLWSEVYDTDGNILQALDTIEMRSLLPKFLSQIPFPQPWKLVDLGCGTGRNYLQLLDVPGATILGLDTSSKMLEIARTRLNERMAVLEREPQKAKEFELLWYDMLSSAPMPTIALNADALISTLVLEHIPQYDFFQAISRVLKAGGLALVTNMHPDMGKISQAGFVDPKTGEKVRPQSYAHALEDVIEEARKQGFEIVGEVLERAVDEKTSEVLGVRAKKWIGINVWFGVCFRKRS</sequence>
<evidence type="ECO:0000313" key="2">
    <source>
        <dbReference type="EMBL" id="KAL2042507.1"/>
    </source>
</evidence>
<dbReference type="Proteomes" id="UP001590950">
    <property type="component" value="Unassembled WGS sequence"/>
</dbReference>
<organism evidence="2 3">
    <name type="scientific">Stereocaulon virgatum</name>
    <dbReference type="NCBI Taxonomy" id="373712"/>
    <lineage>
        <taxon>Eukaryota</taxon>
        <taxon>Fungi</taxon>
        <taxon>Dikarya</taxon>
        <taxon>Ascomycota</taxon>
        <taxon>Pezizomycotina</taxon>
        <taxon>Lecanoromycetes</taxon>
        <taxon>OSLEUM clade</taxon>
        <taxon>Lecanoromycetidae</taxon>
        <taxon>Lecanorales</taxon>
        <taxon>Lecanorineae</taxon>
        <taxon>Stereocaulaceae</taxon>
        <taxon>Stereocaulon</taxon>
    </lineage>
</organism>
<name>A0ABR4A9E2_9LECA</name>
<keyword evidence="3" id="KW-1185">Reference proteome</keyword>
<protein>
    <recommendedName>
        <fullName evidence="1">Methyltransferase type 11 domain-containing protein</fullName>
    </recommendedName>
</protein>